<evidence type="ECO:0000256" key="11">
    <source>
        <dbReference type="HAMAP-Rule" id="MF_00503"/>
    </source>
</evidence>
<evidence type="ECO:0000256" key="12">
    <source>
        <dbReference type="SAM" id="Coils"/>
    </source>
</evidence>
<dbReference type="GO" id="GO:0003735">
    <property type="term" value="F:structural constituent of ribosome"/>
    <property type="evidence" value="ECO:0007669"/>
    <property type="project" value="InterPro"/>
</dbReference>
<feature type="transmembrane region" description="Helical" evidence="13">
    <location>
        <begin position="12"/>
        <end position="33"/>
    </location>
</feature>
<protein>
    <recommendedName>
        <fullName evidence="11">Large ribosomal subunit protein bL9</fullName>
    </recommendedName>
</protein>
<evidence type="ECO:0000259" key="14">
    <source>
        <dbReference type="PROSITE" id="PS50887"/>
    </source>
</evidence>
<dbReference type="InterPro" id="IPR038763">
    <property type="entry name" value="DHH_sf"/>
</dbReference>
<dbReference type="AlphaFoldDB" id="A0A975IM96"/>
<reference evidence="15" key="1">
    <citation type="submission" date="2020-06" db="EMBL/GenBank/DDBJ databases">
        <title>Complete genome sequence of Candidatus Phytoplasma luffae NCHU2019.</title>
        <authorList>
            <person name="Cho S.-T."/>
            <person name="Tan C.-M."/>
            <person name="Li J.-R."/>
            <person name="Chien Y.-Y."/>
            <person name="Chiu Y.-C."/>
            <person name="Yang J.-Y."/>
            <person name="Kuo C.-H."/>
        </authorList>
    </citation>
    <scope>NUCLEOTIDE SEQUENCE</scope>
    <source>
        <strain evidence="15">NCHU2019</strain>
    </source>
</reference>
<comment type="function">
    <text evidence="11">Binds to the 23S rRNA.</text>
</comment>
<dbReference type="InterPro" id="IPR029787">
    <property type="entry name" value="Nucleotide_cyclase"/>
</dbReference>
<dbReference type="Gene3D" id="3.10.310.30">
    <property type="match status" value="1"/>
</dbReference>
<proteinExistence type="inferred from homology"/>
<dbReference type="GO" id="GO:1990904">
    <property type="term" value="C:ribonucleoprotein complex"/>
    <property type="evidence" value="ECO:0007669"/>
    <property type="project" value="UniProtKB-KW"/>
</dbReference>
<keyword evidence="7 11" id="KW-0689">Ribosomal protein</keyword>
<evidence type="ECO:0000313" key="15">
    <source>
        <dbReference type="EMBL" id="QTX02884.1"/>
    </source>
</evidence>
<dbReference type="PROSITE" id="PS50887">
    <property type="entry name" value="GGDEF"/>
    <property type="match status" value="1"/>
</dbReference>
<gene>
    <name evidence="11 15" type="primary">rplI</name>
    <name evidence="15" type="ORF">LFWB_3140</name>
    <name evidence="16" type="ORF">LFWB_4510</name>
</gene>
<feature type="transmembrane region" description="Helical" evidence="13">
    <location>
        <begin position="53"/>
        <end position="77"/>
    </location>
</feature>
<evidence type="ECO:0000256" key="10">
    <source>
        <dbReference type="ARBA" id="ARBA00023274"/>
    </source>
</evidence>
<dbReference type="InterPro" id="IPR001667">
    <property type="entry name" value="DDH_dom"/>
</dbReference>
<dbReference type="EMBL" id="CP054393">
    <property type="protein sequence ID" value="QTX02884.1"/>
    <property type="molecule type" value="Genomic_DNA"/>
</dbReference>
<dbReference type="Gene3D" id="3.40.5.10">
    <property type="entry name" value="Ribosomal protein L9, N-terminal domain"/>
    <property type="match status" value="1"/>
</dbReference>
<dbReference type="GO" id="GO:0006412">
    <property type="term" value="P:translation"/>
    <property type="evidence" value="ECO:0007669"/>
    <property type="project" value="UniProtKB-UniRule"/>
</dbReference>
<keyword evidence="9 13" id="KW-0472">Membrane</keyword>
<evidence type="ECO:0000256" key="13">
    <source>
        <dbReference type="SAM" id="Phobius"/>
    </source>
</evidence>
<dbReference type="RefSeq" id="WP_210954523.1">
    <property type="nucleotide sequence ID" value="NZ_CP054393.1"/>
</dbReference>
<dbReference type="InterPro" id="IPR003156">
    <property type="entry name" value="DHHA1_dom"/>
</dbReference>
<evidence type="ECO:0000256" key="6">
    <source>
        <dbReference type="ARBA" id="ARBA00022884"/>
    </source>
</evidence>
<dbReference type="NCBIfam" id="NF011110">
    <property type="entry name" value="PRK14538.1"/>
    <property type="match status" value="1"/>
</dbReference>
<dbReference type="Pfam" id="PF02272">
    <property type="entry name" value="DHHA1"/>
    <property type="match status" value="1"/>
</dbReference>
<comment type="similarity">
    <text evidence="2 11">Belongs to the bacterial ribosomal protein bL9 family.</text>
</comment>
<dbReference type="GO" id="GO:0005886">
    <property type="term" value="C:plasma membrane"/>
    <property type="evidence" value="ECO:0007669"/>
    <property type="project" value="UniProtKB-SubCell"/>
</dbReference>
<dbReference type="InterPro" id="IPR009027">
    <property type="entry name" value="Ribosomal_bL9/RNase_H1_N"/>
</dbReference>
<keyword evidence="17" id="KW-1185">Reference proteome</keyword>
<evidence type="ECO:0000256" key="2">
    <source>
        <dbReference type="ARBA" id="ARBA00010605"/>
    </source>
</evidence>
<dbReference type="GO" id="GO:0005840">
    <property type="term" value="C:ribosome"/>
    <property type="evidence" value="ECO:0007669"/>
    <property type="project" value="UniProtKB-KW"/>
</dbReference>
<dbReference type="PANTHER" id="PTHR47618">
    <property type="entry name" value="BIFUNCTIONAL OLIGORIBONUCLEASE AND PAP PHOSPHATASE NRNA"/>
    <property type="match status" value="1"/>
</dbReference>
<evidence type="ECO:0000256" key="3">
    <source>
        <dbReference type="ARBA" id="ARBA00022475"/>
    </source>
</evidence>
<dbReference type="InterPro" id="IPR036791">
    <property type="entry name" value="Ribosomal_bL9_C_sf"/>
</dbReference>
<keyword evidence="6 11" id="KW-0694">RNA-binding</keyword>
<dbReference type="InterPro" id="IPR000160">
    <property type="entry name" value="GGDEF_dom"/>
</dbReference>
<dbReference type="InterPro" id="IPR043128">
    <property type="entry name" value="Rev_trsase/Diguanyl_cyclase"/>
</dbReference>
<feature type="coiled-coil region" evidence="12">
    <location>
        <begin position="723"/>
        <end position="764"/>
    </location>
</feature>
<organism evidence="15 17">
    <name type="scientific">Loofah witches'-broom phytoplasma</name>
    <dbReference type="NCBI Taxonomy" id="35773"/>
    <lineage>
        <taxon>Bacteria</taxon>
        <taxon>Bacillati</taxon>
        <taxon>Mycoplasmatota</taxon>
        <taxon>Mollicutes</taxon>
        <taxon>Acholeplasmatales</taxon>
        <taxon>Acholeplasmataceae</taxon>
        <taxon>Candidatus Phytoplasma</taxon>
        <taxon>16SrVIII (Loofah witches'-broom group)</taxon>
    </lineage>
</organism>
<dbReference type="Pfam" id="PF03948">
    <property type="entry name" value="Ribosomal_L9_C"/>
    <property type="match status" value="1"/>
</dbReference>
<dbReference type="InterPro" id="IPR020070">
    <property type="entry name" value="Ribosomal_bL9_N"/>
</dbReference>
<dbReference type="Pfam" id="PF21370">
    <property type="entry name" value="PAS_GdpP"/>
    <property type="match status" value="1"/>
</dbReference>
<dbReference type="InterPro" id="IPR049553">
    <property type="entry name" value="GdpP-like_PAS"/>
</dbReference>
<sequence length="837" mass="97377">MYKKIIKKFFYYRKIILIFFWIILAIHIIISDFPRIIELIYNQSLFSEIKNTILLLFLSFFGKIIFILIFICIYYNVRHFFEIKKINERLNLWTNLSYSVNQVGEEVFNDLPIGIVLIDNTEHKIQWINNYADVILNKPTLNTPLYKVNETLSNLLNSSENKTILYTEKATFDCFYNKEINVFYLFDTTEREYIKKLYKNKTPTLIFVSLDNLENSLKNLDISEQSQIKVEYLSALSDFFDIYDSYLKQLSDDKFLILLNYDKLMNIIVNKFDILETIRLISKKYKLKITLSIGAACYNLSYNSLSNYAQNALELAKKRGGDQAVVNIENQKIQYFGATNTNFLEYESKISARVNSEMIEEILHKHDNCFIMGHINLDLDSLGSMIAFYKIASNIIKNKQHYLIIDEEKNDFNFKLIYQDLITEEKKLAKQIITTKQALKMIDEKSLLVIVDTQNENIVSSPELLKLTSQIIILDHHRANEKVINSIFSYVDPYASSTVEILMEIISFLKYNIKFTSLETSVIYGGLIIDTNYFTYRTSPRTLEIASKLISLGAEISKIKFWLRTELNQILEMNKLISEMEIYMNKIAIIKKNDICDNRSFLAKVSENVLNIQNIDAAFTIARLKDGRIGISARSYDRINVQVIMEQMGGGGHINSAATQIESNDLEGAIDTLKNILYLEYKESLKNMKIILLEDIKNKGNKNEIIKINSGYGNFLIKEKKALLATDDNIKEIKQKIKSEEEKVKKHNLLMQQLKNDIDNKQIDIMTTIGPKGKIYGKITLKQIMDTFYDKHNIMIDKKKLFLESEINSLGKYKVNVFLTKEINAYFFVNVKSLEKK</sequence>
<accession>A0A975IM96</accession>
<dbReference type="Gene3D" id="3.90.1640.10">
    <property type="entry name" value="inorganic pyrophosphatase (n-terminal core)"/>
    <property type="match status" value="1"/>
</dbReference>
<dbReference type="Pfam" id="PF01368">
    <property type="entry name" value="DHH"/>
    <property type="match status" value="1"/>
</dbReference>
<dbReference type="InterPro" id="IPR020069">
    <property type="entry name" value="Ribosomal_bL9_C"/>
</dbReference>
<dbReference type="InterPro" id="IPR051319">
    <property type="entry name" value="Oligoribo/pAp-PDE_c-di-AMP_PDE"/>
</dbReference>
<evidence type="ECO:0000256" key="7">
    <source>
        <dbReference type="ARBA" id="ARBA00022980"/>
    </source>
</evidence>
<dbReference type="Proteomes" id="UP000672038">
    <property type="component" value="Chromosome"/>
</dbReference>
<keyword evidence="12" id="KW-0175">Coiled coil</keyword>
<name>A0A975IM96_LOWBP</name>
<evidence type="ECO:0000256" key="9">
    <source>
        <dbReference type="ARBA" id="ARBA00023136"/>
    </source>
</evidence>
<dbReference type="Pfam" id="PF24898">
    <property type="entry name" value="GGDEF_GdpP"/>
    <property type="match status" value="1"/>
</dbReference>
<keyword evidence="8 13" id="KW-1133">Transmembrane helix</keyword>
<evidence type="ECO:0000256" key="5">
    <source>
        <dbReference type="ARBA" id="ARBA00022730"/>
    </source>
</evidence>
<keyword evidence="5 11" id="KW-0699">rRNA-binding</keyword>
<evidence type="ECO:0000313" key="17">
    <source>
        <dbReference type="Proteomes" id="UP000672038"/>
    </source>
</evidence>
<evidence type="ECO:0000256" key="8">
    <source>
        <dbReference type="ARBA" id="ARBA00022989"/>
    </source>
</evidence>
<dbReference type="GO" id="GO:0019843">
    <property type="term" value="F:rRNA binding"/>
    <property type="evidence" value="ECO:0007669"/>
    <property type="project" value="UniProtKB-UniRule"/>
</dbReference>
<dbReference type="KEGG" id="pluf:LFWB_4510"/>
<dbReference type="NCBIfam" id="TIGR00158">
    <property type="entry name" value="L9"/>
    <property type="match status" value="1"/>
</dbReference>
<dbReference type="SUPFAM" id="SSF55658">
    <property type="entry name" value="L9 N-domain-like"/>
    <property type="match status" value="1"/>
</dbReference>
<evidence type="ECO:0000313" key="16">
    <source>
        <dbReference type="EMBL" id="QTX03017.1"/>
    </source>
</evidence>
<dbReference type="HAMAP" id="MF_00503">
    <property type="entry name" value="Ribosomal_bL9"/>
    <property type="match status" value="1"/>
</dbReference>
<keyword evidence="4 13" id="KW-0812">Transmembrane</keyword>
<evidence type="ECO:0000256" key="1">
    <source>
        <dbReference type="ARBA" id="ARBA00004651"/>
    </source>
</evidence>
<dbReference type="SUPFAM" id="SSF55073">
    <property type="entry name" value="Nucleotide cyclase"/>
    <property type="match status" value="1"/>
</dbReference>
<dbReference type="PANTHER" id="PTHR47618:SF2">
    <property type="entry name" value="CYCLIC-DI-AMP PHOSPHODIESTERASE GDPP"/>
    <property type="match status" value="1"/>
</dbReference>
<evidence type="ECO:0000256" key="4">
    <source>
        <dbReference type="ARBA" id="ARBA00022692"/>
    </source>
</evidence>
<dbReference type="SUPFAM" id="SSF55653">
    <property type="entry name" value="Ribosomal protein L9 C-domain"/>
    <property type="match status" value="1"/>
</dbReference>
<keyword evidence="3" id="KW-1003">Cell membrane</keyword>
<dbReference type="InterPro" id="IPR036935">
    <property type="entry name" value="Ribosomal_bL9_N_sf"/>
</dbReference>
<dbReference type="EMBL" id="CP054393">
    <property type="protein sequence ID" value="QTX03017.1"/>
    <property type="molecule type" value="Genomic_DNA"/>
</dbReference>
<keyword evidence="10 11" id="KW-0687">Ribonucleoprotein</keyword>
<comment type="subcellular location">
    <subcellularLocation>
        <location evidence="1">Cell membrane</location>
        <topology evidence="1">Multi-pass membrane protein</topology>
    </subcellularLocation>
</comment>
<dbReference type="Gene3D" id="3.30.450.20">
    <property type="entry name" value="PAS domain"/>
    <property type="match status" value="1"/>
</dbReference>
<dbReference type="Gene3D" id="3.30.70.270">
    <property type="match status" value="1"/>
</dbReference>
<feature type="domain" description="GGDEF" evidence="14">
    <location>
        <begin position="201"/>
        <end position="329"/>
    </location>
</feature>
<dbReference type="SMART" id="SM00267">
    <property type="entry name" value="GGDEF"/>
    <property type="match status" value="1"/>
</dbReference>
<dbReference type="Gene3D" id="3.10.430.100">
    <property type="entry name" value="Ribosomal protein L9, C-terminal domain"/>
    <property type="match status" value="1"/>
</dbReference>
<dbReference type="SUPFAM" id="SSF64182">
    <property type="entry name" value="DHH phosphoesterases"/>
    <property type="match status" value="1"/>
</dbReference>
<dbReference type="Pfam" id="PF01281">
    <property type="entry name" value="Ribosomal_L9_N"/>
    <property type="match status" value="1"/>
</dbReference>
<dbReference type="InterPro" id="IPR020594">
    <property type="entry name" value="Ribosomal_bL9_bac/chp"/>
</dbReference>
<dbReference type="KEGG" id="pluf:LFWB_3140"/>